<evidence type="ECO:0000256" key="5">
    <source>
        <dbReference type="PIRSR" id="PIRSR606689-2"/>
    </source>
</evidence>
<protein>
    <recommendedName>
        <fullName evidence="10">ADP-ribosylation factor-like protein</fullName>
    </recommendedName>
</protein>
<organism evidence="7 9">
    <name type="scientific">Didymodactylos carnosus</name>
    <dbReference type="NCBI Taxonomy" id="1234261"/>
    <lineage>
        <taxon>Eukaryota</taxon>
        <taxon>Metazoa</taxon>
        <taxon>Spiralia</taxon>
        <taxon>Gnathifera</taxon>
        <taxon>Rotifera</taxon>
        <taxon>Eurotatoria</taxon>
        <taxon>Bdelloidea</taxon>
        <taxon>Philodinida</taxon>
        <taxon>Philodinidae</taxon>
        <taxon>Didymodactylos</taxon>
    </lineage>
</organism>
<dbReference type="Proteomes" id="UP000681722">
    <property type="component" value="Unassembled WGS sequence"/>
</dbReference>
<gene>
    <name evidence="7" type="ORF">GPM918_LOCUS37084</name>
    <name evidence="8" type="ORF">SRO942_LOCUS37843</name>
</gene>
<sequence>MGNWFTKLYDALASLSSGKDARILMLGLDAAGKATILYKIKPNENLQTIPTTGFDVKMVRACKGISFTVWDVGGQDKMKRLWKYYYPGAEGLVYVIDSNDRERIEQSKSELHEILKSPEMTHIPIVVIANKQDLKDVMSCSEIVQKLGLNELNGKHRWYIQGACAINGDGLLDSMLEMLRFIKEYRKSNGDYSNY</sequence>
<dbReference type="SUPFAM" id="SSF52540">
    <property type="entry name" value="P-loop containing nucleoside triphosphate hydrolases"/>
    <property type="match status" value="1"/>
</dbReference>
<reference evidence="7" key="1">
    <citation type="submission" date="2021-02" db="EMBL/GenBank/DDBJ databases">
        <authorList>
            <person name="Nowell W R."/>
        </authorList>
    </citation>
    <scope>NUCLEOTIDE SEQUENCE</scope>
</reference>
<keyword evidence="5" id="KW-0479">Metal-binding</keyword>
<dbReference type="CDD" id="cd00878">
    <property type="entry name" value="Arf_Arl"/>
    <property type="match status" value="1"/>
</dbReference>
<evidence type="ECO:0000313" key="8">
    <source>
        <dbReference type="EMBL" id="CAF4371172.1"/>
    </source>
</evidence>
<dbReference type="SMART" id="SM00178">
    <property type="entry name" value="SAR"/>
    <property type="match status" value="1"/>
</dbReference>
<keyword evidence="3 4" id="KW-0342">GTP-binding</keyword>
<dbReference type="Pfam" id="PF00025">
    <property type="entry name" value="Arf"/>
    <property type="match status" value="1"/>
</dbReference>
<dbReference type="GO" id="GO:0003924">
    <property type="term" value="F:GTPase activity"/>
    <property type="evidence" value="ECO:0007669"/>
    <property type="project" value="InterPro"/>
</dbReference>
<dbReference type="GO" id="GO:0046872">
    <property type="term" value="F:metal ion binding"/>
    <property type="evidence" value="ECO:0007669"/>
    <property type="project" value="UniProtKB-KW"/>
</dbReference>
<dbReference type="PANTHER" id="PTHR11711">
    <property type="entry name" value="ADP RIBOSYLATION FACTOR-RELATED"/>
    <property type="match status" value="1"/>
</dbReference>
<dbReference type="NCBIfam" id="TIGR00231">
    <property type="entry name" value="small_GTP"/>
    <property type="match status" value="1"/>
</dbReference>
<feature type="binding site" evidence="4">
    <location>
        <position position="74"/>
    </location>
    <ligand>
        <name>GTP</name>
        <dbReference type="ChEBI" id="CHEBI:37565"/>
    </ligand>
</feature>
<dbReference type="AlphaFoldDB" id="A0A815U7S2"/>
<proteinExistence type="inferred from homology"/>
<dbReference type="OrthoDB" id="2011769at2759"/>
<dbReference type="PROSITE" id="PS51417">
    <property type="entry name" value="ARF"/>
    <property type="match status" value="1"/>
</dbReference>
<dbReference type="InterPro" id="IPR027417">
    <property type="entry name" value="P-loop_NTPase"/>
</dbReference>
<dbReference type="InterPro" id="IPR006689">
    <property type="entry name" value="Small_GTPase_ARF/SAR"/>
</dbReference>
<keyword evidence="9" id="KW-1185">Reference proteome</keyword>
<evidence type="ECO:0008006" key="10">
    <source>
        <dbReference type="Google" id="ProtNLM"/>
    </source>
</evidence>
<dbReference type="FunFam" id="3.40.50.300:FF:000412">
    <property type="entry name" value="ADP-ribosylation factor 1"/>
    <property type="match status" value="1"/>
</dbReference>
<name>A0A815U7S2_9BILA</name>
<dbReference type="Proteomes" id="UP000663829">
    <property type="component" value="Unassembled WGS sequence"/>
</dbReference>
<dbReference type="GO" id="GO:0030010">
    <property type="term" value="P:establishment of cell polarity"/>
    <property type="evidence" value="ECO:0007669"/>
    <property type="project" value="UniProtKB-ARBA"/>
</dbReference>
<dbReference type="PRINTS" id="PR00328">
    <property type="entry name" value="SAR1GTPBP"/>
</dbReference>
<comment type="similarity">
    <text evidence="1 6">Belongs to the small GTPase superfamily. Arf family.</text>
</comment>
<keyword evidence="5" id="KW-0460">Magnesium</keyword>
<dbReference type="InterPro" id="IPR005225">
    <property type="entry name" value="Small_GTP-bd"/>
</dbReference>
<feature type="binding site" evidence="4">
    <location>
        <begin position="130"/>
        <end position="133"/>
    </location>
    <ligand>
        <name>GTP</name>
        <dbReference type="ChEBI" id="CHEBI:37565"/>
    </ligand>
</feature>
<dbReference type="SMART" id="SM00177">
    <property type="entry name" value="ARF"/>
    <property type="match status" value="1"/>
</dbReference>
<comment type="caution">
    <text evidence="7">The sequence shown here is derived from an EMBL/GenBank/DDBJ whole genome shotgun (WGS) entry which is preliminary data.</text>
</comment>
<dbReference type="Gene3D" id="3.40.50.300">
    <property type="entry name" value="P-loop containing nucleotide triphosphate hydrolases"/>
    <property type="match status" value="1"/>
</dbReference>
<feature type="binding site" evidence="5">
    <location>
        <position position="51"/>
    </location>
    <ligand>
        <name>Mg(2+)</name>
        <dbReference type="ChEBI" id="CHEBI:18420"/>
    </ligand>
</feature>
<evidence type="ECO:0000313" key="9">
    <source>
        <dbReference type="Proteomes" id="UP000663829"/>
    </source>
</evidence>
<evidence type="ECO:0000256" key="3">
    <source>
        <dbReference type="ARBA" id="ARBA00023134"/>
    </source>
</evidence>
<evidence type="ECO:0000256" key="6">
    <source>
        <dbReference type="RuleBase" id="RU003925"/>
    </source>
</evidence>
<accession>A0A815U7S2</accession>
<dbReference type="InterPro" id="IPR024156">
    <property type="entry name" value="Small_GTPase_ARF"/>
</dbReference>
<keyword evidence="2 4" id="KW-0547">Nucleotide-binding</keyword>
<dbReference type="EMBL" id="CAJOBC010088636">
    <property type="protein sequence ID" value="CAF4371172.1"/>
    <property type="molecule type" value="Genomic_DNA"/>
</dbReference>
<dbReference type="GO" id="GO:0005525">
    <property type="term" value="F:GTP binding"/>
    <property type="evidence" value="ECO:0007669"/>
    <property type="project" value="UniProtKB-KW"/>
</dbReference>
<dbReference type="EMBL" id="CAJNOQ010023097">
    <property type="protein sequence ID" value="CAF1510331.1"/>
    <property type="molecule type" value="Genomic_DNA"/>
</dbReference>
<evidence type="ECO:0000313" key="7">
    <source>
        <dbReference type="EMBL" id="CAF1510331.1"/>
    </source>
</evidence>
<evidence type="ECO:0000256" key="1">
    <source>
        <dbReference type="ARBA" id="ARBA00010290"/>
    </source>
</evidence>
<evidence type="ECO:0000256" key="2">
    <source>
        <dbReference type="ARBA" id="ARBA00022741"/>
    </source>
</evidence>
<evidence type="ECO:0000256" key="4">
    <source>
        <dbReference type="PIRSR" id="PIRSR606689-1"/>
    </source>
</evidence>